<comment type="caution">
    <text evidence="2">The sequence shown here is derived from an EMBL/GenBank/DDBJ whole genome shotgun (WGS) entry which is preliminary data.</text>
</comment>
<dbReference type="InterPro" id="IPR018535">
    <property type="entry name" value="DUF1996"/>
</dbReference>
<dbReference type="Proteomes" id="UP001642501">
    <property type="component" value="Unassembled WGS sequence"/>
</dbReference>
<dbReference type="PANTHER" id="PTHR43662">
    <property type="match status" value="1"/>
</dbReference>
<reference evidence="2 3" key="1">
    <citation type="submission" date="2024-01" db="EMBL/GenBank/DDBJ databases">
        <authorList>
            <person name="Allen C."/>
            <person name="Tagirdzhanova G."/>
        </authorList>
    </citation>
    <scope>NUCLEOTIDE SEQUENCE [LARGE SCALE GENOMIC DNA]</scope>
    <source>
        <strain evidence="2 3">CBS 573.63</strain>
    </source>
</reference>
<sequence>MISSASAFWRMECRGVAGFARIDPMVSPGVPANHMHVFVGSGGLTETASYADLTASNCTSCLVTQDKSSYWQPSLYFFDTTTSQYELVQPVGGMLAYYFLNTDDRKSKIMAYPKNFRMIAGDNTRRDFTAGNYTMVDPPKSNWAALNQTGQATLAQRATGFNCLNYAKDAEPALLRHFLPDKSYLDANCPDGIRFELMFPSCWNGVDLDSANHRNHVAYPDLVMTGDCPSSFPVRLPGLFYETIWNTPAFKDRTGKFVIANGDVQGFAYHGDFISGWDPAFLQEAVDTCTNPSGEIKDCPIFSIQSLGEAQSCRIAEPAIVADDNVYGPASILPGNLSTFGKYMDVTLHPTYNPSYALPLKATPAIYRSVATNSGSTTAFATAVATGTIGAAPTLAASGMSSFVASVHSASCSSNTQADDNIVSTQYITEGNVITEILWELTTVYVTVDPTEMVSTTVSADSAVATEVTASMPGYSRWHIRSHGRRNAQ</sequence>
<keyword evidence="3" id="KW-1185">Reference proteome</keyword>
<dbReference type="EMBL" id="CAWUOM010000034">
    <property type="protein sequence ID" value="CAK7267352.1"/>
    <property type="molecule type" value="Genomic_DNA"/>
</dbReference>
<evidence type="ECO:0000313" key="2">
    <source>
        <dbReference type="EMBL" id="CAK7267352.1"/>
    </source>
</evidence>
<gene>
    <name evidence="2" type="ORF">SEPCBS57363_002546</name>
</gene>
<name>A0ABP0DGR4_9PEZI</name>
<feature type="domain" description="DUF1996" evidence="1">
    <location>
        <begin position="23"/>
        <end position="277"/>
    </location>
</feature>
<organism evidence="2 3">
    <name type="scientific">Sporothrix epigloea</name>
    <dbReference type="NCBI Taxonomy" id="1892477"/>
    <lineage>
        <taxon>Eukaryota</taxon>
        <taxon>Fungi</taxon>
        <taxon>Dikarya</taxon>
        <taxon>Ascomycota</taxon>
        <taxon>Pezizomycotina</taxon>
        <taxon>Sordariomycetes</taxon>
        <taxon>Sordariomycetidae</taxon>
        <taxon>Ophiostomatales</taxon>
        <taxon>Ophiostomataceae</taxon>
        <taxon>Sporothrix</taxon>
    </lineage>
</organism>
<dbReference type="PANTHER" id="PTHR43662:SF7">
    <property type="entry name" value="DUF1996 DOMAIN-CONTAINING PROTEIN"/>
    <property type="match status" value="1"/>
</dbReference>
<dbReference type="Pfam" id="PF09362">
    <property type="entry name" value="DUF1996"/>
    <property type="match status" value="1"/>
</dbReference>
<protein>
    <recommendedName>
        <fullName evidence="1">DUF1996 domain-containing protein</fullName>
    </recommendedName>
</protein>
<evidence type="ECO:0000313" key="3">
    <source>
        <dbReference type="Proteomes" id="UP001642501"/>
    </source>
</evidence>
<proteinExistence type="predicted"/>
<evidence type="ECO:0000259" key="1">
    <source>
        <dbReference type="Pfam" id="PF09362"/>
    </source>
</evidence>
<accession>A0ABP0DGR4</accession>